<sequence>MFRRIDIDPSRAMIAIDDERYLLVRASAFSIDLLDTLVQLYGIVERPAVPR</sequence>
<proteinExistence type="predicted"/>
<protein>
    <submittedName>
        <fullName evidence="2">Uncharacterized protein</fullName>
    </submittedName>
</protein>
<evidence type="ECO:0000256" key="1">
    <source>
        <dbReference type="SAM" id="Phobius"/>
    </source>
</evidence>
<dbReference type="EMBL" id="CP012333">
    <property type="protein sequence ID" value="AKV01345.1"/>
    <property type="molecule type" value="Genomic_DNA"/>
</dbReference>
<dbReference type="Proteomes" id="UP000064967">
    <property type="component" value="Chromosome"/>
</dbReference>
<dbReference type="STRING" id="1391654.AKJ09_08008"/>
<accession>A0A0K1Q7H1</accession>
<dbReference type="AlphaFoldDB" id="A0A0K1Q7H1"/>
<keyword evidence="3" id="KW-1185">Reference proteome</keyword>
<evidence type="ECO:0000313" key="3">
    <source>
        <dbReference type="Proteomes" id="UP000064967"/>
    </source>
</evidence>
<dbReference type="RefSeq" id="WP_169928154.1">
    <property type="nucleotide sequence ID" value="NZ_CP012333.1"/>
</dbReference>
<keyword evidence="1" id="KW-1133">Transmembrane helix</keyword>
<keyword evidence="1" id="KW-0472">Membrane</keyword>
<keyword evidence="1" id="KW-0812">Transmembrane</keyword>
<dbReference type="KEGG" id="llu:AKJ09_08008"/>
<organism evidence="2 3">
    <name type="scientific">Labilithrix luteola</name>
    <dbReference type="NCBI Taxonomy" id="1391654"/>
    <lineage>
        <taxon>Bacteria</taxon>
        <taxon>Pseudomonadati</taxon>
        <taxon>Myxococcota</taxon>
        <taxon>Polyangia</taxon>
        <taxon>Polyangiales</taxon>
        <taxon>Labilitrichaceae</taxon>
        <taxon>Labilithrix</taxon>
    </lineage>
</organism>
<gene>
    <name evidence="2" type="ORF">AKJ09_08008</name>
</gene>
<feature type="transmembrane region" description="Helical" evidence="1">
    <location>
        <begin position="21"/>
        <end position="44"/>
    </location>
</feature>
<name>A0A0K1Q7H1_9BACT</name>
<reference evidence="2 3" key="1">
    <citation type="submission" date="2015-08" db="EMBL/GenBank/DDBJ databases">
        <authorList>
            <person name="Babu N.S."/>
            <person name="Beckwith C.J."/>
            <person name="Beseler K.G."/>
            <person name="Brison A."/>
            <person name="Carone J.V."/>
            <person name="Caskin T.P."/>
            <person name="Diamond M."/>
            <person name="Durham M.E."/>
            <person name="Foxe J.M."/>
            <person name="Go M."/>
            <person name="Henderson B.A."/>
            <person name="Jones I.B."/>
            <person name="McGettigan J.A."/>
            <person name="Micheletti S.J."/>
            <person name="Nasrallah M.E."/>
            <person name="Ortiz D."/>
            <person name="Piller C.R."/>
            <person name="Privatt S.R."/>
            <person name="Schneider S.L."/>
            <person name="Sharp S."/>
            <person name="Smith T.C."/>
            <person name="Stanton J.D."/>
            <person name="Ullery H.E."/>
            <person name="Wilson R.J."/>
            <person name="Serrano M.G."/>
            <person name="Buck G."/>
            <person name="Lee V."/>
            <person name="Wang Y."/>
            <person name="Carvalho R."/>
            <person name="Voegtly L."/>
            <person name="Shi R."/>
            <person name="Duckworth R."/>
            <person name="Johnson A."/>
            <person name="Loviza R."/>
            <person name="Walstead R."/>
            <person name="Shah Z."/>
            <person name="Kiflezghi M."/>
            <person name="Wade K."/>
            <person name="Ball S.L."/>
            <person name="Bradley K.W."/>
            <person name="Asai D.J."/>
            <person name="Bowman C.A."/>
            <person name="Russell D.A."/>
            <person name="Pope W.H."/>
            <person name="Jacobs-Sera D."/>
            <person name="Hendrix R.W."/>
            <person name="Hatfull G.F."/>
        </authorList>
    </citation>
    <scope>NUCLEOTIDE SEQUENCE [LARGE SCALE GENOMIC DNA]</scope>
    <source>
        <strain evidence="2 3">DSM 27648</strain>
    </source>
</reference>
<evidence type="ECO:0000313" key="2">
    <source>
        <dbReference type="EMBL" id="AKV01345.1"/>
    </source>
</evidence>